<comment type="caution">
    <text evidence="2">The sequence shown here is derived from an EMBL/GenBank/DDBJ whole genome shotgun (WGS) entry which is preliminary data.</text>
</comment>
<dbReference type="AlphaFoldDB" id="A0A657LU33"/>
<protein>
    <recommendedName>
        <fullName evidence="1">Methyltransferase domain-containing protein</fullName>
    </recommendedName>
</protein>
<name>A0A657LU33_9HYPH</name>
<dbReference type="OrthoDB" id="7273451at2"/>
<reference evidence="2 3" key="1">
    <citation type="submission" date="2016-02" db="EMBL/GenBank/DDBJ databases">
        <title>Genome sequencing of a beta-galactosidase producing bacteria Rhizobium sp. 59.</title>
        <authorList>
            <person name="Wang D."/>
            <person name="Kot W."/>
            <person name="Qin Y."/>
            <person name="Hansen L."/>
            <person name="Naqvi K."/>
            <person name="Rensing C."/>
        </authorList>
    </citation>
    <scope>NUCLEOTIDE SEQUENCE [LARGE SCALE GENOMIC DNA]</scope>
    <source>
        <strain evidence="2 3">59</strain>
    </source>
</reference>
<evidence type="ECO:0000313" key="3">
    <source>
        <dbReference type="Proteomes" id="UP000182661"/>
    </source>
</evidence>
<keyword evidence="3" id="KW-1185">Reference proteome</keyword>
<organism evidence="2 3">
    <name type="scientific">Pararhizobium antarcticum</name>
    <dbReference type="NCBI Taxonomy" id="1798805"/>
    <lineage>
        <taxon>Bacteria</taxon>
        <taxon>Pseudomonadati</taxon>
        <taxon>Pseudomonadota</taxon>
        <taxon>Alphaproteobacteria</taxon>
        <taxon>Hyphomicrobiales</taxon>
        <taxon>Rhizobiaceae</taxon>
        <taxon>Rhizobium/Agrobacterium group</taxon>
        <taxon>Pararhizobium</taxon>
    </lineage>
</organism>
<dbReference type="EMBL" id="LSRP01000080">
    <property type="protein sequence ID" value="OJF97764.1"/>
    <property type="molecule type" value="Genomic_DNA"/>
</dbReference>
<sequence>MSGFDTGWLALREPADKAARSKVLATELVTHLDGLAAPTIMDIGCGTGSTYRSLSSRFPATARWQLVDYDQRLLHEAERLIGGAMVSYHQKDLTNLASLELEGVNLVTASAFFDLCSGDFCEHLVERLASHKIGLYAALNYDGRISWSDPHERDGEIVSAFNRHQRSDKGFGAALGPQAAAHLDSSFASRGYRIAIADSTWRLDRSHSALQVAFLRGMISPVAEVSNLSRNTLEAWLDFRLAKLHDGGRLDVGHVDLLALPL</sequence>
<evidence type="ECO:0000259" key="1">
    <source>
        <dbReference type="Pfam" id="PF13649"/>
    </source>
</evidence>
<dbReference type="SUPFAM" id="SSF53335">
    <property type="entry name" value="S-adenosyl-L-methionine-dependent methyltransferases"/>
    <property type="match status" value="1"/>
</dbReference>
<dbReference type="Pfam" id="PF13649">
    <property type="entry name" value="Methyltransf_25"/>
    <property type="match status" value="1"/>
</dbReference>
<dbReference type="InterPro" id="IPR029063">
    <property type="entry name" value="SAM-dependent_MTases_sf"/>
</dbReference>
<accession>A0A657LU33</accession>
<dbReference type="RefSeq" id="WP_071832838.1">
    <property type="nucleotide sequence ID" value="NZ_LSRP01000080.1"/>
</dbReference>
<evidence type="ECO:0000313" key="2">
    <source>
        <dbReference type="EMBL" id="OJF97764.1"/>
    </source>
</evidence>
<dbReference type="InterPro" id="IPR041698">
    <property type="entry name" value="Methyltransf_25"/>
</dbReference>
<proteinExistence type="predicted"/>
<gene>
    <name evidence="2" type="ORF">AX760_16005</name>
</gene>
<feature type="domain" description="Methyltransferase" evidence="1">
    <location>
        <begin position="40"/>
        <end position="128"/>
    </location>
</feature>
<dbReference type="Gene3D" id="3.40.50.150">
    <property type="entry name" value="Vaccinia Virus protein VP39"/>
    <property type="match status" value="1"/>
</dbReference>
<dbReference type="Proteomes" id="UP000182661">
    <property type="component" value="Unassembled WGS sequence"/>
</dbReference>